<dbReference type="OrthoDB" id="6416237at2759"/>
<feature type="domain" description="C-type lectin" evidence="1">
    <location>
        <begin position="44"/>
        <end position="93"/>
    </location>
</feature>
<dbReference type="SUPFAM" id="SSF56436">
    <property type="entry name" value="C-type lectin-like"/>
    <property type="match status" value="2"/>
</dbReference>
<dbReference type="PROSITE" id="PS50041">
    <property type="entry name" value="C_TYPE_LECTIN_2"/>
    <property type="match status" value="2"/>
</dbReference>
<keyword evidence="2" id="KW-0675">Receptor</keyword>
<dbReference type="Proteomes" id="UP000054359">
    <property type="component" value="Unassembled WGS sequence"/>
</dbReference>
<dbReference type="STRING" id="407821.A0A087UCN8"/>
<accession>A0A087UCN8</accession>
<dbReference type="CDD" id="cd00037">
    <property type="entry name" value="CLECT"/>
    <property type="match status" value="2"/>
</dbReference>
<feature type="non-terminal residue" evidence="2">
    <location>
        <position position="245"/>
    </location>
</feature>
<reference evidence="2 3" key="1">
    <citation type="submission" date="2013-11" db="EMBL/GenBank/DDBJ databases">
        <title>Genome sequencing of Stegodyphus mimosarum.</title>
        <authorList>
            <person name="Bechsgaard J."/>
        </authorList>
    </citation>
    <scope>NUCLEOTIDE SEQUENCE [LARGE SCALE GENOMIC DNA]</scope>
</reference>
<evidence type="ECO:0000313" key="3">
    <source>
        <dbReference type="Proteomes" id="UP000054359"/>
    </source>
</evidence>
<dbReference type="PANTHER" id="PTHR22803">
    <property type="entry name" value="MANNOSE, PHOSPHOLIPASE, LECTIN RECEPTOR RELATED"/>
    <property type="match status" value="1"/>
</dbReference>
<dbReference type="InterPro" id="IPR016187">
    <property type="entry name" value="CTDL_fold"/>
</dbReference>
<dbReference type="InterPro" id="IPR050111">
    <property type="entry name" value="C-type_lectin/snaclec_domain"/>
</dbReference>
<sequence>MQIKIQLLYISFSVPYRSVCGRVKLFFKCCDTPNINLQGTRYLQWSDGQPLYYSNWKSKPVLSTKNDCVLMDLTDDLKWNVTDCSRTLPYICKTINKAPPKFPEVIGTCPGSESSWIDIGDEFCYHIAETPNHILSWDRASRYCTAKGMKMLQVSSDHQTKSLIAYLWKESREILLGLFKSFDKKSFIWVDGTPVDYTNWDVRQPDTWLPDTDCAAFSPSTGKWKAIRCDEGGVTICQASKTVKK</sequence>
<protein>
    <submittedName>
        <fullName evidence="2">Macrophage mannose receptor 1</fullName>
    </submittedName>
</protein>
<proteinExistence type="predicted"/>
<dbReference type="Gene3D" id="3.10.100.10">
    <property type="entry name" value="Mannose-Binding Protein A, subunit A"/>
    <property type="match status" value="2"/>
</dbReference>
<feature type="domain" description="C-type lectin" evidence="1">
    <location>
        <begin position="120"/>
        <end position="238"/>
    </location>
</feature>
<name>A0A087UCN8_STEMI</name>
<dbReference type="InterPro" id="IPR016186">
    <property type="entry name" value="C-type_lectin-like/link_sf"/>
</dbReference>
<dbReference type="AlphaFoldDB" id="A0A087UCN8"/>
<evidence type="ECO:0000259" key="1">
    <source>
        <dbReference type="PROSITE" id="PS50041"/>
    </source>
</evidence>
<dbReference type="Pfam" id="PF00059">
    <property type="entry name" value="Lectin_C"/>
    <property type="match status" value="2"/>
</dbReference>
<dbReference type="SMART" id="SM00034">
    <property type="entry name" value="CLECT"/>
    <property type="match status" value="1"/>
</dbReference>
<evidence type="ECO:0000313" key="2">
    <source>
        <dbReference type="EMBL" id="KFM75127.1"/>
    </source>
</evidence>
<dbReference type="InterPro" id="IPR001304">
    <property type="entry name" value="C-type_lectin-like"/>
</dbReference>
<keyword evidence="3" id="KW-1185">Reference proteome</keyword>
<gene>
    <name evidence="2" type="ORF">X975_17591</name>
</gene>
<dbReference type="EMBL" id="KK119224">
    <property type="protein sequence ID" value="KFM75127.1"/>
    <property type="molecule type" value="Genomic_DNA"/>
</dbReference>
<dbReference type="OMA" id="YSNICAY"/>
<organism evidence="2 3">
    <name type="scientific">Stegodyphus mimosarum</name>
    <name type="common">African social velvet spider</name>
    <dbReference type="NCBI Taxonomy" id="407821"/>
    <lineage>
        <taxon>Eukaryota</taxon>
        <taxon>Metazoa</taxon>
        <taxon>Ecdysozoa</taxon>
        <taxon>Arthropoda</taxon>
        <taxon>Chelicerata</taxon>
        <taxon>Arachnida</taxon>
        <taxon>Araneae</taxon>
        <taxon>Araneomorphae</taxon>
        <taxon>Entelegynae</taxon>
        <taxon>Eresoidea</taxon>
        <taxon>Eresidae</taxon>
        <taxon>Stegodyphus</taxon>
    </lineage>
</organism>